<dbReference type="KEGG" id="rba:RB6756"/>
<gene>
    <name evidence="4" type="primary">rimK</name>
    <name evidence="4" type="ordered locus">RB6756</name>
</gene>
<dbReference type="AlphaFoldDB" id="Q7UPS2"/>
<evidence type="ECO:0000256" key="1">
    <source>
        <dbReference type="PROSITE-ProRule" id="PRU00409"/>
    </source>
</evidence>
<evidence type="ECO:0000256" key="2">
    <source>
        <dbReference type="SAM" id="MobiDB-lite"/>
    </source>
</evidence>
<dbReference type="EMBL" id="BX294144">
    <property type="protein sequence ID" value="CAD74989.1"/>
    <property type="molecule type" value="Genomic_DNA"/>
</dbReference>
<keyword evidence="1" id="KW-0067">ATP-binding</keyword>
<dbReference type="EnsemblBacteria" id="CAD74989">
    <property type="protein sequence ID" value="CAD74989"/>
    <property type="gene ID" value="RB6756"/>
</dbReference>
<dbReference type="PATRIC" id="fig|243090.15.peg.3278"/>
<dbReference type="InterPro" id="IPR013651">
    <property type="entry name" value="ATP-grasp_RimK-type"/>
</dbReference>
<dbReference type="SUPFAM" id="SSF56059">
    <property type="entry name" value="Glutathione synthetase ATP-binding domain-like"/>
    <property type="match status" value="1"/>
</dbReference>
<name>Q7UPS2_RHOBA</name>
<dbReference type="InParanoid" id="Q7UPS2"/>
<dbReference type="Gene3D" id="3.40.50.20">
    <property type="match status" value="1"/>
</dbReference>
<feature type="domain" description="ATP-grasp" evidence="3">
    <location>
        <begin position="163"/>
        <end position="343"/>
    </location>
</feature>
<dbReference type="STRING" id="243090.RB6756"/>
<dbReference type="Proteomes" id="UP000001025">
    <property type="component" value="Chromosome"/>
</dbReference>
<keyword evidence="5" id="KW-1185">Reference proteome</keyword>
<evidence type="ECO:0000313" key="5">
    <source>
        <dbReference type="Proteomes" id="UP000001025"/>
    </source>
</evidence>
<proteinExistence type="predicted"/>
<evidence type="ECO:0000313" key="4">
    <source>
        <dbReference type="EMBL" id="CAD74989.1"/>
    </source>
</evidence>
<dbReference type="PANTHER" id="PTHR21621">
    <property type="entry name" value="RIBOSOMAL PROTEIN S6 MODIFICATION PROTEIN"/>
    <property type="match status" value="1"/>
</dbReference>
<accession>Q7UPS2</accession>
<dbReference type="Pfam" id="PF08443">
    <property type="entry name" value="RimK"/>
    <property type="match status" value="1"/>
</dbReference>
<dbReference type="HOGENOM" id="CLU_054353_2_0_0"/>
<reference evidence="4 5" key="1">
    <citation type="journal article" date="2003" name="Proc. Natl. Acad. Sci. U.S.A.">
        <title>Complete genome sequence of the marine planctomycete Pirellula sp. strain 1.</title>
        <authorList>
            <person name="Gloeckner F.O."/>
            <person name="Kube M."/>
            <person name="Bauer M."/>
            <person name="Teeling H."/>
            <person name="Lombardot T."/>
            <person name="Ludwig W."/>
            <person name="Gade D."/>
            <person name="Beck A."/>
            <person name="Borzym K."/>
            <person name="Heitmann K."/>
            <person name="Rabus R."/>
            <person name="Schlesner H."/>
            <person name="Amann R."/>
            <person name="Reinhardt R."/>
        </authorList>
    </citation>
    <scope>NUCLEOTIDE SEQUENCE [LARGE SCALE GENOMIC DNA]</scope>
    <source>
        <strain evidence="5">DSM 10527 / NCIMB 13988 / SH1</strain>
    </source>
</reference>
<dbReference type="GO" id="GO:0009432">
    <property type="term" value="P:SOS response"/>
    <property type="evidence" value="ECO:0000318"/>
    <property type="project" value="GO_Central"/>
</dbReference>
<dbReference type="InterPro" id="IPR011761">
    <property type="entry name" value="ATP-grasp"/>
</dbReference>
<dbReference type="eggNOG" id="COG0189">
    <property type="taxonomic scope" value="Bacteria"/>
</dbReference>
<dbReference type="GO" id="GO:0018169">
    <property type="term" value="F:ribosomal S6-glutamic acid ligase activity"/>
    <property type="evidence" value="ECO:0000318"/>
    <property type="project" value="GO_Central"/>
</dbReference>
<keyword evidence="1" id="KW-0547">Nucleotide-binding</keyword>
<dbReference type="Gene3D" id="3.30.1490.20">
    <property type="entry name" value="ATP-grasp fold, A domain"/>
    <property type="match status" value="1"/>
</dbReference>
<dbReference type="GO" id="GO:0046872">
    <property type="term" value="F:metal ion binding"/>
    <property type="evidence" value="ECO:0007669"/>
    <property type="project" value="InterPro"/>
</dbReference>
<feature type="region of interest" description="Disordered" evidence="2">
    <location>
        <begin position="79"/>
        <end position="99"/>
    </location>
</feature>
<dbReference type="GO" id="GO:0005737">
    <property type="term" value="C:cytoplasm"/>
    <property type="evidence" value="ECO:0000318"/>
    <property type="project" value="GO_Central"/>
</dbReference>
<dbReference type="InterPro" id="IPR013815">
    <property type="entry name" value="ATP_grasp_subdomain_1"/>
</dbReference>
<protein>
    <submittedName>
        <fullName evidence="4">Probable ribosomal protein S6 modification protein</fullName>
    </submittedName>
</protein>
<dbReference type="OrthoDB" id="9786585at2"/>
<dbReference type="PANTHER" id="PTHR21621:SF0">
    <property type="entry name" value="BETA-CITRYLGLUTAMATE SYNTHASE B-RELATED"/>
    <property type="match status" value="1"/>
</dbReference>
<sequence>MASWPNQHRRHAKIVWVMSHASVLVLGGRDALVGASRSQPLGRAATLGWHLSELQAAASRRSVQIHFADYESLRSQIGLGDDSEPSRSTVWCQRHDGSDSRERSLDEFSAVLTRTMPAGSLEQITFRLAVLHDFVRNQNRLKTTAVVNPPAALELAIDKFATLARVKSLGIATPATQVVQSRAAAMVAFEELGGDVVVKPIFGGEGRGVMRVCDTELAWTTFSTLTQMNAVCYVQRFVPPGGVDLRVLVVGQHAHAIRRRSESDFRTNVRGGGQSELVPMQASWEQSARSVCEDFGLKFAAVDWLETESGELQLIEVNGIPGWKGAQRVVQESIADQILEVLVSENE</sequence>
<dbReference type="Gene3D" id="3.30.470.20">
    <property type="entry name" value="ATP-grasp fold, B domain"/>
    <property type="match status" value="1"/>
</dbReference>
<evidence type="ECO:0000259" key="3">
    <source>
        <dbReference type="PROSITE" id="PS50975"/>
    </source>
</evidence>
<dbReference type="PROSITE" id="PS50975">
    <property type="entry name" value="ATP_GRASP"/>
    <property type="match status" value="1"/>
</dbReference>
<organism evidence="4 5">
    <name type="scientific">Rhodopirellula baltica (strain DSM 10527 / NCIMB 13988 / SH1)</name>
    <dbReference type="NCBI Taxonomy" id="243090"/>
    <lineage>
        <taxon>Bacteria</taxon>
        <taxon>Pseudomonadati</taxon>
        <taxon>Planctomycetota</taxon>
        <taxon>Planctomycetia</taxon>
        <taxon>Pirellulales</taxon>
        <taxon>Pirellulaceae</taxon>
        <taxon>Rhodopirellula</taxon>
    </lineage>
</organism>
<dbReference type="GO" id="GO:0005524">
    <property type="term" value="F:ATP binding"/>
    <property type="evidence" value="ECO:0007669"/>
    <property type="project" value="UniProtKB-UniRule"/>
</dbReference>